<comment type="catalytic activity">
    <reaction evidence="1">
        <text>ATP + protein L-histidine = ADP + protein N-phospho-L-histidine.</text>
        <dbReference type="EC" id="2.7.13.3"/>
    </reaction>
</comment>
<dbReference type="Proteomes" id="UP000194664">
    <property type="component" value="Unassembled WGS sequence"/>
</dbReference>
<evidence type="ECO:0000256" key="4">
    <source>
        <dbReference type="ARBA" id="ARBA00022679"/>
    </source>
</evidence>
<dbReference type="EC" id="2.7.13.3" evidence="2"/>
<organism evidence="10 11">
    <name type="scientific">Marivivens niveibacter</name>
    <dbReference type="NCBI Taxonomy" id="1930667"/>
    <lineage>
        <taxon>Bacteria</taxon>
        <taxon>Pseudomonadati</taxon>
        <taxon>Pseudomonadota</taxon>
        <taxon>Alphaproteobacteria</taxon>
        <taxon>Rhodobacterales</taxon>
        <taxon>Paracoccaceae</taxon>
        <taxon>Marivivens group</taxon>
        <taxon>Marivivens</taxon>
    </lineage>
</organism>
<keyword evidence="5" id="KW-0547">Nucleotide-binding</keyword>
<evidence type="ECO:0000256" key="8">
    <source>
        <dbReference type="SAM" id="Phobius"/>
    </source>
</evidence>
<evidence type="ECO:0000256" key="1">
    <source>
        <dbReference type="ARBA" id="ARBA00000085"/>
    </source>
</evidence>
<dbReference type="InterPro" id="IPR011495">
    <property type="entry name" value="Sig_transdc_His_kin_sub2_dim/P"/>
</dbReference>
<keyword evidence="8" id="KW-0812">Transmembrane</keyword>
<feature type="domain" description="Signal transduction histidine kinase subgroup 2 dimerisation and phosphoacceptor" evidence="9">
    <location>
        <begin position="372"/>
        <end position="444"/>
    </location>
</feature>
<name>A0A251WW31_9RHOB</name>
<dbReference type="EMBL" id="MSPP01000007">
    <property type="protein sequence ID" value="OUD08173.1"/>
    <property type="molecule type" value="Genomic_DNA"/>
</dbReference>
<evidence type="ECO:0000256" key="3">
    <source>
        <dbReference type="ARBA" id="ARBA00022553"/>
    </source>
</evidence>
<keyword evidence="8" id="KW-0472">Membrane</keyword>
<sequence length="580" mass="63741">MITKLKTTSQSLTFRIAILLAITLLPIGLISLIQTHQLLDAADRRAESSLVALTADAAAGEEAYIRTAFGAAQAIAGSIPTYRESGWDCQEPLSNFLRLSNAFSFAGYISAEGVVTCASGGQGMDVSTLKLVGEMRDDPQERVAIVMEAPISMTSVIVVAVPVFVNGIYDGYVGVSLPHRSMFNALQEEDPERPVELLTFNAAGEVLTSDAGWDNVEGFLPAGRDLVDLINQGEQSFIGSNQNGDSRVFAVVPIVDGTVYALGSWGHARRAAIVEGLNVTGSILFPIAMWLASVGVAFFAVQRMVIRPTRNLRARMLYFMRSRKISPPRYESATPLELREMEDTWARLAENVLHDEAELHNMIHEKTVLLREVHHRVKNNLQLIASILNMKMRKTKSTEVRKALSNVQLRVMNIARVHQKLYETSTEERVRADELLKTIVSQTIGSFEQDVEGVSVEQSYDPIVVYPDQAVPLTLATSELVTNAMKYVGRPEGQGPWLVVKLEKIDDSNGCITISNSTGEIVSPDAGLATTNLGHQLINAFVMQMNGKIEENKSDDEFSVTIRFPIAEFDDADPITNWDA</sequence>
<evidence type="ECO:0000256" key="2">
    <source>
        <dbReference type="ARBA" id="ARBA00012438"/>
    </source>
</evidence>
<evidence type="ECO:0000313" key="11">
    <source>
        <dbReference type="Proteomes" id="UP000194664"/>
    </source>
</evidence>
<dbReference type="Pfam" id="PF07568">
    <property type="entry name" value="HisKA_2"/>
    <property type="match status" value="1"/>
</dbReference>
<dbReference type="PANTHER" id="PTHR41523">
    <property type="entry name" value="TWO-COMPONENT SYSTEM SENSOR PROTEIN"/>
    <property type="match status" value="1"/>
</dbReference>
<dbReference type="Gene3D" id="3.30.450.20">
    <property type="entry name" value="PAS domain"/>
    <property type="match status" value="1"/>
</dbReference>
<dbReference type="GO" id="GO:0004673">
    <property type="term" value="F:protein histidine kinase activity"/>
    <property type="evidence" value="ECO:0007669"/>
    <property type="project" value="UniProtKB-EC"/>
</dbReference>
<evidence type="ECO:0000256" key="6">
    <source>
        <dbReference type="ARBA" id="ARBA00022777"/>
    </source>
</evidence>
<dbReference type="RefSeq" id="WP_086452411.1">
    <property type="nucleotide sequence ID" value="NZ_MSPP01000007.1"/>
</dbReference>
<reference evidence="10 11" key="1">
    <citation type="submission" date="2016-12" db="EMBL/GenBank/DDBJ databases">
        <title>The draft genome sequence of HSLHS2.</title>
        <authorList>
            <person name="Hu D."/>
            <person name="Wang L."/>
            <person name="Shao Z."/>
        </authorList>
    </citation>
    <scope>NUCLEOTIDE SEQUENCE [LARGE SCALE GENOMIC DNA]</scope>
    <source>
        <strain evidence="10">MCCC 1A06712</strain>
    </source>
</reference>
<feature type="transmembrane region" description="Helical" evidence="8">
    <location>
        <begin position="12"/>
        <end position="33"/>
    </location>
</feature>
<evidence type="ECO:0000259" key="9">
    <source>
        <dbReference type="Pfam" id="PF07568"/>
    </source>
</evidence>
<dbReference type="AlphaFoldDB" id="A0A251WW31"/>
<feature type="transmembrane region" description="Helical" evidence="8">
    <location>
        <begin position="283"/>
        <end position="306"/>
    </location>
</feature>
<gene>
    <name evidence="10" type="ORF">BVC71_14490</name>
</gene>
<evidence type="ECO:0000256" key="5">
    <source>
        <dbReference type="ARBA" id="ARBA00022741"/>
    </source>
</evidence>
<keyword evidence="8" id="KW-1133">Transmembrane helix</keyword>
<dbReference type="GO" id="GO:0005524">
    <property type="term" value="F:ATP binding"/>
    <property type="evidence" value="ECO:0007669"/>
    <property type="project" value="UniProtKB-KW"/>
</dbReference>
<keyword evidence="6" id="KW-0418">Kinase</keyword>
<accession>A0A251WW31</accession>
<keyword evidence="11" id="KW-1185">Reference proteome</keyword>
<keyword evidence="3" id="KW-0597">Phosphoprotein</keyword>
<proteinExistence type="predicted"/>
<protein>
    <recommendedName>
        <fullName evidence="2">histidine kinase</fullName>
        <ecNumber evidence="2">2.7.13.3</ecNumber>
    </recommendedName>
</protein>
<keyword evidence="4" id="KW-0808">Transferase</keyword>
<dbReference type="Gene3D" id="3.30.565.10">
    <property type="entry name" value="Histidine kinase-like ATPase, C-terminal domain"/>
    <property type="match status" value="1"/>
</dbReference>
<keyword evidence="7" id="KW-0067">ATP-binding</keyword>
<dbReference type="PANTHER" id="PTHR41523:SF8">
    <property type="entry name" value="ETHYLENE RESPONSE SENSOR PROTEIN"/>
    <property type="match status" value="1"/>
</dbReference>
<evidence type="ECO:0000256" key="7">
    <source>
        <dbReference type="ARBA" id="ARBA00022840"/>
    </source>
</evidence>
<dbReference type="InterPro" id="IPR036890">
    <property type="entry name" value="HATPase_C_sf"/>
</dbReference>
<comment type="caution">
    <text evidence="10">The sequence shown here is derived from an EMBL/GenBank/DDBJ whole genome shotgun (WGS) entry which is preliminary data.</text>
</comment>
<evidence type="ECO:0000313" key="10">
    <source>
        <dbReference type="EMBL" id="OUD08173.1"/>
    </source>
</evidence>